<reference evidence="1 2" key="1">
    <citation type="submission" date="2020-08" db="EMBL/GenBank/DDBJ databases">
        <title>A Genomic Blueprint of the Chicken Gut Microbiome.</title>
        <authorList>
            <person name="Gilroy R."/>
            <person name="Ravi A."/>
            <person name="Getino M."/>
            <person name="Pursley I."/>
            <person name="Horton D.L."/>
            <person name="Alikhan N.-F."/>
            <person name="Baker D."/>
            <person name="Gharbi K."/>
            <person name="Hall N."/>
            <person name="Watson M."/>
            <person name="Adriaenssens E.M."/>
            <person name="Foster-Nyarko E."/>
            <person name="Jarju S."/>
            <person name="Secka A."/>
            <person name="Antonio M."/>
            <person name="Oren A."/>
            <person name="Chaudhuri R."/>
            <person name="La Ragione R.M."/>
            <person name="Hildebrand F."/>
            <person name="Pallen M.J."/>
        </authorList>
    </citation>
    <scope>NUCLEOTIDE SEQUENCE [LARGE SCALE GENOMIC DNA]</scope>
    <source>
        <strain evidence="1 2">Sa3CUA2</strain>
    </source>
</reference>
<proteinExistence type="predicted"/>
<evidence type="ECO:0000313" key="2">
    <source>
        <dbReference type="Proteomes" id="UP000604241"/>
    </source>
</evidence>
<protein>
    <submittedName>
        <fullName evidence="1">Uncharacterized protein</fullName>
    </submittedName>
</protein>
<name>A0ABR8QHB8_9CELL</name>
<organism evidence="1 2">
    <name type="scientific">Cellulomonas avistercoris</name>
    <dbReference type="NCBI Taxonomy" id="2762242"/>
    <lineage>
        <taxon>Bacteria</taxon>
        <taxon>Bacillati</taxon>
        <taxon>Actinomycetota</taxon>
        <taxon>Actinomycetes</taxon>
        <taxon>Micrococcales</taxon>
        <taxon>Cellulomonadaceae</taxon>
        <taxon>Cellulomonas</taxon>
    </lineage>
</organism>
<evidence type="ECO:0000313" key="1">
    <source>
        <dbReference type="EMBL" id="MBD7919820.1"/>
    </source>
</evidence>
<accession>A0ABR8QHB8</accession>
<gene>
    <name evidence="1" type="ORF">H9657_16230</name>
</gene>
<comment type="caution">
    <text evidence="1">The sequence shown here is derived from an EMBL/GenBank/DDBJ whole genome shotgun (WGS) entry which is preliminary data.</text>
</comment>
<dbReference type="Proteomes" id="UP000604241">
    <property type="component" value="Unassembled WGS sequence"/>
</dbReference>
<sequence>MAVANADQARKALELLRSSEIVNLEIPVSRLTDSVSKLEEVAGYVLAWEKYVLVVGDIAQDVVTNPVTRG</sequence>
<keyword evidence="2" id="KW-1185">Reference proteome</keyword>
<dbReference type="EMBL" id="JACSQV010000016">
    <property type="protein sequence ID" value="MBD7919820.1"/>
    <property type="molecule type" value="Genomic_DNA"/>
</dbReference>